<dbReference type="InterPro" id="IPR050278">
    <property type="entry name" value="Serine_Prot_S9B/DPPIV"/>
</dbReference>
<accession>A6KJK5</accession>
<evidence type="ECO:0000313" key="19">
    <source>
        <dbReference type="EMBL" id="EDL86407.1"/>
    </source>
</evidence>
<evidence type="ECO:0000256" key="2">
    <source>
        <dbReference type="ARBA" id="ARBA00006150"/>
    </source>
</evidence>
<dbReference type="GO" id="GO:0008236">
    <property type="term" value="F:serine-type peptidase activity"/>
    <property type="evidence" value="ECO:0007669"/>
    <property type="project" value="InterPro"/>
</dbReference>
<dbReference type="GO" id="GO:0005886">
    <property type="term" value="C:plasma membrane"/>
    <property type="evidence" value="ECO:0007669"/>
    <property type="project" value="UniProtKB-SubCell"/>
</dbReference>
<dbReference type="InterPro" id="IPR001375">
    <property type="entry name" value="Peptidase_S9_cat"/>
</dbReference>
<evidence type="ECO:0000256" key="3">
    <source>
        <dbReference type="ARBA" id="ARBA00022475"/>
    </source>
</evidence>
<feature type="transmembrane region" description="Helical" evidence="16">
    <location>
        <begin position="34"/>
        <end position="55"/>
    </location>
</feature>
<dbReference type="PANTHER" id="PTHR11731:SF20">
    <property type="entry name" value="DIPEPTIDYL AMINOPEPTIDASE-LIKE PROTEIN 6"/>
    <property type="match status" value="1"/>
</dbReference>
<keyword evidence="6 16" id="KW-1133">Transmembrane helix</keyword>
<protein>
    <recommendedName>
        <fullName evidence="12">A-type potassium channel modulatory protein DPP6</fullName>
    </recommendedName>
    <alternativeName>
        <fullName evidence="13">Dipeptidyl aminopeptidase-like protein 6</fullName>
    </alternativeName>
    <alternativeName>
        <fullName evidence="11">Dipeptidyl peptidase 6</fullName>
    </alternativeName>
    <alternativeName>
        <fullName evidence="10">Dipeptidyl peptidase VI</fullName>
    </alternativeName>
</protein>
<evidence type="ECO:0000256" key="12">
    <source>
        <dbReference type="ARBA" id="ARBA00044990"/>
    </source>
</evidence>
<keyword evidence="9" id="KW-0325">Glycoprotein</keyword>
<evidence type="ECO:0000259" key="18">
    <source>
        <dbReference type="Pfam" id="PF00930"/>
    </source>
</evidence>
<evidence type="ECO:0000256" key="4">
    <source>
        <dbReference type="ARBA" id="ARBA00022692"/>
    </source>
</evidence>
<dbReference type="Gene3D" id="3.40.50.1820">
    <property type="entry name" value="alpha/beta hydrolase"/>
    <property type="match status" value="1"/>
</dbReference>
<dbReference type="AlphaFoldDB" id="A6KJK5"/>
<evidence type="ECO:0000256" key="6">
    <source>
        <dbReference type="ARBA" id="ARBA00022989"/>
    </source>
</evidence>
<keyword evidence="5" id="KW-0735">Signal-anchor</keyword>
<dbReference type="Pfam" id="PF00930">
    <property type="entry name" value="DPPIV_N"/>
    <property type="match status" value="1"/>
</dbReference>
<keyword evidence="3" id="KW-1003">Cell membrane</keyword>
<evidence type="ECO:0000313" key="21">
    <source>
        <dbReference type="RGD" id="68402"/>
    </source>
</evidence>
<comment type="subcellular location">
    <subcellularLocation>
        <location evidence="1">Cell membrane</location>
        <topology evidence="1">Single-pass type II membrane protein</topology>
    </subcellularLocation>
</comment>
<dbReference type="SUPFAM" id="SSF53474">
    <property type="entry name" value="alpha/beta-Hydrolases"/>
    <property type="match status" value="1"/>
</dbReference>
<evidence type="ECO:0000256" key="9">
    <source>
        <dbReference type="ARBA" id="ARBA00023180"/>
    </source>
</evidence>
<feature type="compositionally biased region" description="Polar residues" evidence="15">
    <location>
        <begin position="1"/>
        <end position="19"/>
    </location>
</feature>
<evidence type="ECO:0000256" key="8">
    <source>
        <dbReference type="ARBA" id="ARBA00023157"/>
    </source>
</evidence>
<evidence type="ECO:0000259" key="17">
    <source>
        <dbReference type="Pfam" id="PF00326"/>
    </source>
</evidence>
<name>A6KJK5_RAT</name>
<evidence type="ECO:0000313" key="20">
    <source>
        <dbReference type="Proteomes" id="UP000234681"/>
    </source>
</evidence>
<dbReference type="EMBL" id="CH474057">
    <property type="protein sequence ID" value="EDL86407.1"/>
    <property type="molecule type" value="Genomic_DNA"/>
</dbReference>
<evidence type="ECO:0000256" key="1">
    <source>
        <dbReference type="ARBA" id="ARBA00004401"/>
    </source>
</evidence>
<feature type="domain" description="Dipeptidylpeptidase IV N-terminal" evidence="18">
    <location>
        <begin position="133"/>
        <end position="486"/>
    </location>
</feature>
<feature type="region of interest" description="Disordered" evidence="15">
    <location>
        <begin position="1"/>
        <end position="24"/>
    </location>
</feature>
<keyword evidence="4 16" id="KW-0812">Transmembrane</keyword>
<evidence type="ECO:0000256" key="14">
    <source>
        <dbReference type="ARBA" id="ARBA00046476"/>
    </source>
</evidence>
<evidence type="ECO:0000256" key="10">
    <source>
        <dbReference type="ARBA" id="ARBA00041991"/>
    </source>
</evidence>
<feature type="domain" description="Peptidase S9 prolyl oligopeptidase catalytic" evidence="17">
    <location>
        <begin position="535"/>
        <end position="715"/>
    </location>
</feature>
<gene>
    <name evidence="19 21" type="primary">Dpp6</name>
    <name evidence="19" type="ORF">rCG_56781</name>
</gene>
<organism evidence="19 20">
    <name type="scientific">Rattus norvegicus</name>
    <name type="common">Rat</name>
    <dbReference type="NCBI Taxonomy" id="10116"/>
    <lineage>
        <taxon>Eukaryota</taxon>
        <taxon>Metazoa</taxon>
        <taxon>Chordata</taxon>
        <taxon>Craniata</taxon>
        <taxon>Vertebrata</taxon>
        <taxon>Euteleostomi</taxon>
        <taxon>Mammalia</taxon>
        <taxon>Eutheria</taxon>
        <taxon>Euarchontoglires</taxon>
        <taxon>Glires</taxon>
        <taxon>Rodentia</taxon>
        <taxon>Myomorpha</taxon>
        <taxon>Muroidea</taxon>
        <taxon>Muridae</taxon>
        <taxon>Murinae</taxon>
        <taxon>Rattus</taxon>
    </lineage>
</organism>
<dbReference type="RGD" id="68402">
    <property type="gene designation" value="Dpp6"/>
</dbReference>
<comment type="similarity">
    <text evidence="2">Belongs to the peptidase S9B family.</text>
</comment>
<dbReference type="Pfam" id="PF00326">
    <property type="entry name" value="Peptidase_S9"/>
    <property type="match status" value="1"/>
</dbReference>
<dbReference type="Proteomes" id="UP000234681">
    <property type="component" value="Chromosome 4"/>
</dbReference>
<evidence type="ECO:0000256" key="7">
    <source>
        <dbReference type="ARBA" id="ARBA00023136"/>
    </source>
</evidence>
<dbReference type="Gene3D" id="2.140.10.30">
    <property type="entry name" value="Dipeptidylpeptidase IV, N-terminal domain"/>
    <property type="match status" value="1"/>
</dbReference>
<keyword evidence="8" id="KW-1015">Disulfide bond</keyword>
<proteinExistence type="inferred from homology"/>
<keyword evidence="7 16" id="KW-0472">Membrane</keyword>
<dbReference type="SUPFAM" id="SSF82171">
    <property type="entry name" value="DPP6 N-terminal domain-like"/>
    <property type="match status" value="1"/>
</dbReference>
<evidence type="ECO:0000256" key="15">
    <source>
        <dbReference type="SAM" id="MobiDB-lite"/>
    </source>
</evidence>
<comment type="subunit">
    <text evidence="14">Homodimer (in vitro). Interacts with KCND2. Identified in a complex with KCND2 and KCNIP2. Forms an octameric complex composed of four DPP6 subunits bound to the KCND2 tetramer. Interacts with KCND3; this interaction modulates the channel gating kinetics namely channel activation and inactivation kinetics and rate of recovery from inactivation.</text>
</comment>
<dbReference type="PANTHER" id="PTHR11731">
    <property type="entry name" value="PROTEASE FAMILY S9B,C DIPEPTIDYL-PEPTIDASE IV-RELATED"/>
    <property type="match status" value="1"/>
</dbReference>
<dbReference type="FunFam" id="3.40.50.1820:FF:000003">
    <property type="entry name" value="Dipeptidyl peptidase 4"/>
    <property type="match status" value="1"/>
</dbReference>
<reference evidence="20" key="1">
    <citation type="submission" date="2005-09" db="EMBL/GenBank/DDBJ databases">
        <authorList>
            <person name="Mural R.J."/>
            <person name="Li P.W."/>
            <person name="Adams M.D."/>
            <person name="Amanatides P.G."/>
            <person name="Baden-Tillson H."/>
            <person name="Barnstead M."/>
            <person name="Chin S.H."/>
            <person name="Dew I."/>
            <person name="Evans C.A."/>
            <person name="Ferriera S."/>
            <person name="Flanigan M."/>
            <person name="Fosler C."/>
            <person name="Glodek A."/>
            <person name="Gu Z."/>
            <person name="Holt R.A."/>
            <person name="Jennings D."/>
            <person name="Kraft C.L."/>
            <person name="Lu F."/>
            <person name="Nguyen T."/>
            <person name="Nusskern D.R."/>
            <person name="Pfannkoch C.M."/>
            <person name="Sitter C."/>
            <person name="Sutton G.G."/>
            <person name="Venter J.C."/>
            <person name="Wang Z."/>
            <person name="Woodage T."/>
            <person name="Zheng X.H."/>
            <person name="Zhong F."/>
        </authorList>
    </citation>
    <scope>NUCLEOTIDE SEQUENCE [LARGE SCALE GENOMIC DNA]</scope>
    <source>
        <strain>BN</strain>
        <strain evidence="20">Sprague-Dawley</strain>
    </source>
</reference>
<dbReference type="InterPro" id="IPR002469">
    <property type="entry name" value="Peptidase_S9B_N"/>
</dbReference>
<sequence>MTTAKEPSASGKSVQQQDQELVGSNPPQRNWKGIAIALLVILVICSLIVTSVILLTPAEDTSLSQKKKVTVEDLFSEDFKIHDPEAKWISDKEFIYRERKGSVILRNVETNNSTVLIEGKKIESLRAIRYEISPDKEYALFSYNVEPVYQHSHTGYYVLSKIPHGDPQSLDPPEVSNAKLQYAGWGPKGQQLIFIFENNIYYCAHVGKQAIRVVSTGKEGVIYNGLSDWLYEEEILKSHIAHWWSPDGTRLAYATINDSRVPLMELPTYTGSVYPTVKPYHYPKAGSENPSISLHVIGLNGPTHDLEMMPPDDPRMREYYITMVKWATSTKVAVTWLNRAQNVSILTLCDATTGVCTKNEEPVFSKDGRKFFFVRAIPQGGRGKFYHITVSSSQPNSSNDNIQSITSGDWDVTEILTYDEKRNKLYFLSTEDLPRRRHLYSANTVDDFNRQCLSCDLVENCTYVSASFSHNMDFFLLKCEGPGVPTVTVHNTTDKRSLPMQILKPATFTDTAHYPLLLVVDGTPGSQSVSERFEVTWETVLVSSHGAVVVKCDGRGSGFQGTKLLHEVRRRLGFLEEKDQMEAVRTMLKEQYIDKTRVAVFGKDYGGYLSTYILPAKGENQGQTFTCGSALSPITDFKLYASAFSERYLGLHGLDNRAYEMTKLAHRVSALEDQQFLIIHATADEKIHFQHTAELITQLIKGKANYSLQIYPDENLSLLPLQIYPDENLSLLPLQIYPDENLSLLPLQIYPDESHYFHSVALKQHLYRSIIGFFVECFRIQDKLPTATAKEDEEED</sequence>
<evidence type="ECO:0000256" key="11">
    <source>
        <dbReference type="ARBA" id="ARBA00042016"/>
    </source>
</evidence>
<dbReference type="InterPro" id="IPR029058">
    <property type="entry name" value="AB_hydrolase_fold"/>
</dbReference>
<evidence type="ECO:0000256" key="16">
    <source>
        <dbReference type="SAM" id="Phobius"/>
    </source>
</evidence>
<evidence type="ECO:0000256" key="5">
    <source>
        <dbReference type="ARBA" id="ARBA00022968"/>
    </source>
</evidence>
<evidence type="ECO:0000256" key="13">
    <source>
        <dbReference type="ARBA" id="ARBA00044999"/>
    </source>
</evidence>
<dbReference type="GO" id="GO:0006508">
    <property type="term" value="P:proteolysis"/>
    <property type="evidence" value="ECO:0007669"/>
    <property type="project" value="InterPro"/>
</dbReference>